<organism evidence="1 2">
    <name type="scientific">Lindgomyces ingoldianus</name>
    <dbReference type="NCBI Taxonomy" id="673940"/>
    <lineage>
        <taxon>Eukaryota</taxon>
        <taxon>Fungi</taxon>
        <taxon>Dikarya</taxon>
        <taxon>Ascomycota</taxon>
        <taxon>Pezizomycotina</taxon>
        <taxon>Dothideomycetes</taxon>
        <taxon>Pleosporomycetidae</taxon>
        <taxon>Pleosporales</taxon>
        <taxon>Lindgomycetaceae</taxon>
        <taxon>Lindgomyces</taxon>
    </lineage>
</organism>
<dbReference type="EMBL" id="MU003531">
    <property type="protein sequence ID" value="KAF2465218.1"/>
    <property type="molecule type" value="Genomic_DNA"/>
</dbReference>
<evidence type="ECO:0000313" key="2">
    <source>
        <dbReference type="Proteomes" id="UP000799755"/>
    </source>
</evidence>
<evidence type="ECO:0000313" key="1">
    <source>
        <dbReference type="EMBL" id="KAF2465218.1"/>
    </source>
</evidence>
<sequence>MAATNESDSSPVQLMGSQIFPRRRCQPLPKSWKCGVLPMPGAPPMNIEAGSKLCRELPPCHTGQRMPCQFGNFNHHEPGTPPPHCKAPSELREFFSHGVKANEYGLLYNDGLVSLRLRRFQMAEDFYELAFNVNWEKFTNEGVSNKSTIPSNSPTKLILSREQDYNHRSTYSIRTYLHGLLRARNDTFTIQNKVLDATWGRAFVAENGANDKFTIEEVVELAREEVVKQGLGLLTGMGLGRIDIMISSDRLIGKYDMVAGFATSPLPMAGARESSNRNTKSLSRAFASLRSHLTINSPPIDMIISFACTECLGCIRDNNIMSWIKDFANFLLDNAKLPHRGCSRPTPGSAREWGSKTTGVNEGSRVFFWRQGGSPALFTKSVILAKAKSCLYTWGCSESPGEVHGNPEQNGLDGDVLGTARFTCGLFSIAGNICPGNSPFGFSTVIALIYIRNSVSSDCLDALDVYKMLAFPSLGSLARLQCLRRFLISALSNID</sequence>
<accession>A0ACB6QF33</accession>
<protein>
    <submittedName>
        <fullName evidence="1">Uncharacterized protein</fullName>
    </submittedName>
</protein>
<name>A0ACB6QF33_9PLEO</name>
<comment type="caution">
    <text evidence="1">The sequence shown here is derived from an EMBL/GenBank/DDBJ whole genome shotgun (WGS) entry which is preliminary data.</text>
</comment>
<dbReference type="Proteomes" id="UP000799755">
    <property type="component" value="Unassembled WGS sequence"/>
</dbReference>
<keyword evidence="2" id="KW-1185">Reference proteome</keyword>
<reference evidence="1" key="1">
    <citation type="journal article" date="2020" name="Stud. Mycol.">
        <title>101 Dothideomycetes genomes: a test case for predicting lifestyles and emergence of pathogens.</title>
        <authorList>
            <person name="Haridas S."/>
            <person name="Albert R."/>
            <person name="Binder M."/>
            <person name="Bloem J."/>
            <person name="Labutti K."/>
            <person name="Salamov A."/>
            <person name="Andreopoulos B."/>
            <person name="Baker S."/>
            <person name="Barry K."/>
            <person name="Bills G."/>
            <person name="Bluhm B."/>
            <person name="Cannon C."/>
            <person name="Castanera R."/>
            <person name="Culley D."/>
            <person name="Daum C."/>
            <person name="Ezra D."/>
            <person name="Gonzalez J."/>
            <person name="Henrissat B."/>
            <person name="Kuo A."/>
            <person name="Liang C."/>
            <person name="Lipzen A."/>
            <person name="Lutzoni F."/>
            <person name="Magnuson J."/>
            <person name="Mondo S."/>
            <person name="Nolan M."/>
            <person name="Ohm R."/>
            <person name="Pangilinan J."/>
            <person name="Park H.-J."/>
            <person name="Ramirez L."/>
            <person name="Alfaro M."/>
            <person name="Sun H."/>
            <person name="Tritt A."/>
            <person name="Yoshinaga Y."/>
            <person name="Zwiers L.-H."/>
            <person name="Turgeon B."/>
            <person name="Goodwin S."/>
            <person name="Spatafora J."/>
            <person name="Crous P."/>
            <person name="Grigoriev I."/>
        </authorList>
    </citation>
    <scope>NUCLEOTIDE SEQUENCE</scope>
    <source>
        <strain evidence="1">ATCC 200398</strain>
    </source>
</reference>
<gene>
    <name evidence="1" type="ORF">BDR25DRAFT_360856</name>
</gene>
<proteinExistence type="predicted"/>